<comment type="caution">
    <text evidence="1">The sequence shown here is derived from an EMBL/GenBank/DDBJ whole genome shotgun (WGS) entry which is preliminary data.</text>
</comment>
<reference evidence="1" key="1">
    <citation type="submission" date="2023-05" db="EMBL/GenBank/DDBJ databases">
        <title>Nepenthes gracilis genome sequencing.</title>
        <authorList>
            <person name="Fukushima K."/>
        </authorList>
    </citation>
    <scope>NUCLEOTIDE SEQUENCE</scope>
    <source>
        <strain evidence="1">SING2019-196</strain>
    </source>
</reference>
<gene>
    <name evidence="1" type="ORF">Nepgr_019003</name>
</gene>
<evidence type="ECO:0000313" key="1">
    <source>
        <dbReference type="EMBL" id="GMH17162.1"/>
    </source>
</evidence>
<evidence type="ECO:0000313" key="2">
    <source>
        <dbReference type="Proteomes" id="UP001279734"/>
    </source>
</evidence>
<dbReference type="EMBL" id="BSYO01000017">
    <property type="protein sequence ID" value="GMH17162.1"/>
    <property type="molecule type" value="Genomic_DNA"/>
</dbReference>
<protein>
    <submittedName>
        <fullName evidence="1">Uncharacterized protein</fullName>
    </submittedName>
</protein>
<organism evidence="1 2">
    <name type="scientific">Nepenthes gracilis</name>
    <name type="common">Slender pitcher plant</name>
    <dbReference type="NCBI Taxonomy" id="150966"/>
    <lineage>
        <taxon>Eukaryota</taxon>
        <taxon>Viridiplantae</taxon>
        <taxon>Streptophyta</taxon>
        <taxon>Embryophyta</taxon>
        <taxon>Tracheophyta</taxon>
        <taxon>Spermatophyta</taxon>
        <taxon>Magnoliopsida</taxon>
        <taxon>eudicotyledons</taxon>
        <taxon>Gunneridae</taxon>
        <taxon>Pentapetalae</taxon>
        <taxon>Caryophyllales</taxon>
        <taxon>Nepenthaceae</taxon>
        <taxon>Nepenthes</taxon>
    </lineage>
</organism>
<accession>A0AAD3SV36</accession>
<dbReference type="AlphaFoldDB" id="A0AAD3SV36"/>
<name>A0AAD3SV36_NEPGR</name>
<keyword evidence="2" id="KW-1185">Reference proteome</keyword>
<proteinExistence type="predicted"/>
<sequence>MSQLHGNWNLLFLVKVIPEQLGKQRDNLSIGQKHVERIAKLTLSFEVIVIRFQPGNLNDLRNRDSFGGNVFLGILGSDGPSRSSMNRQSSEEL</sequence>
<dbReference type="Proteomes" id="UP001279734">
    <property type="component" value="Unassembled WGS sequence"/>
</dbReference>